<keyword evidence="2" id="KW-0645">Protease</keyword>
<dbReference type="EMBL" id="LS991949">
    <property type="protein sequence ID" value="SYV90458.1"/>
    <property type="molecule type" value="Genomic_DNA"/>
</dbReference>
<dbReference type="Pfam" id="PF00883">
    <property type="entry name" value="Peptidase_M17"/>
    <property type="match status" value="1"/>
</dbReference>
<dbReference type="AlphaFoldDB" id="A0A3B0P041"/>
<proteinExistence type="predicted"/>
<dbReference type="InterPro" id="IPR000819">
    <property type="entry name" value="Peptidase_M17_C"/>
</dbReference>
<keyword evidence="2" id="KW-0031">Aminopeptidase</keyword>
<feature type="domain" description="Cytosol aminopeptidase" evidence="1">
    <location>
        <begin position="1"/>
        <end position="59"/>
    </location>
</feature>
<evidence type="ECO:0000259" key="1">
    <source>
        <dbReference type="Pfam" id="PF00883"/>
    </source>
</evidence>
<protein>
    <submittedName>
        <fullName evidence="2">Multifunctional aminopeptidase A</fullName>
    </submittedName>
</protein>
<dbReference type="KEGG" id="mala:NCTC10135_00982"/>
<organism evidence="2 3">
    <name type="scientific">Metamycoplasma alkalescens</name>
    <dbReference type="NCBI Taxonomy" id="45363"/>
    <lineage>
        <taxon>Bacteria</taxon>
        <taxon>Bacillati</taxon>
        <taxon>Mycoplasmatota</taxon>
        <taxon>Mycoplasmoidales</taxon>
        <taxon>Metamycoplasmataceae</taxon>
        <taxon>Metamycoplasma</taxon>
    </lineage>
</organism>
<name>A0A3B0P041_9BACT</name>
<sequence>MPLDEDYAEYIKGSIVADLKNTDFTGNAGSSSAAMFLKEFTNDIEYIHFDIAGTCDINEKPMFPMVKTITELLLK</sequence>
<dbReference type="GO" id="GO:0006508">
    <property type="term" value="P:proteolysis"/>
    <property type="evidence" value="ECO:0007669"/>
    <property type="project" value="InterPro"/>
</dbReference>
<dbReference type="Proteomes" id="UP000259864">
    <property type="component" value="Chromosome 1"/>
</dbReference>
<keyword evidence="2" id="KW-0378">Hydrolase</keyword>
<dbReference type="Gene3D" id="3.40.630.10">
    <property type="entry name" value="Zn peptidases"/>
    <property type="match status" value="1"/>
</dbReference>
<reference evidence="3" key="1">
    <citation type="submission" date="2018-06" db="EMBL/GenBank/DDBJ databases">
        <authorList>
            <consortium name="Pathogen Informatics"/>
        </authorList>
    </citation>
    <scope>NUCLEOTIDE SEQUENCE [LARGE SCALE GENOMIC DNA]</scope>
    <source>
        <strain evidence="3">NCTC10135</strain>
    </source>
</reference>
<evidence type="ECO:0000313" key="3">
    <source>
        <dbReference type="Proteomes" id="UP000259864"/>
    </source>
</evidence>
<accession>A0A3B0P041</accession>
<dbReference type="GO" id="GO:0070006">
    <property type="term" value="F:metalloaminopeptidase activity"/>
    <property type="evidence" value="ECO:0007669"/>
    <property type="project" value="InterPro"/>
</dbReference>
<evidence type="ECO:0000313" key="2">
    <source>
        <dbReference type="EMBL" id="SYV90458.1"/>
    </source>
</evidence>
<dbReference type="GO" id="GO:0046872">
    <property type="term" value="F:metal ion binding"/>
    <property type="evidence" value="ECO:0007669"/>
    <property type="project" value="InterPro"/>
</dbReference>
<gene>
    <name evidence="2" type="ORF">NCTC10135_00982</name>
</gene>
<dbReference type="SUPFAM" id="SSF53187">
    <property type="entry name" value="Zn-dependent exopeptidases"/>
    <property type="match status" value="1"/>
</dbReference>